<sequence>MSLLHKDEWEILAGLAVAGLAAAGAAWLVLRKRPTPEEIERSRRQFLVQSGRIVDGMLLDVYNVDATDGRSLTMLLFNYRIGGVDYECSQDITAMLGLLDVTKVRAGFPCSVRYQPGNPQNSIVVAEGWTGLREGLFQLPSFENPDPLDTSDLTPGA</sequence>
<proteinExistence type="predicted"/>
<accession>A0A2N9L305</accession>
<evidence type="ECO:0000256" key="1">
    <source>
        <dbReference type="SAM" id="Phobius"/>
    </source>
</evidence>
<dbReference type="AlphaFoldDB" id="A0A2N9L305"/>
<evidence type="ECO:0000313" key="3">
    <source>
        <dbReference type="Proteomes" id="UP000239735"/>
    </source>
</evidence>
<gene>
    <name evidence="2" type="ORF">SBA5_100111</name>
</gene>
<feature type="transmembrane region" description="Helical" evidence="1">
    <location>
        <begin position="12"/>
        <end position="30"/>
    </location>
</feature>
<keyword evidence="1" id="KW-0472">Membrane</keyword>
<name>A0A2N9L305_9BACT</name>
<dbReference type="EMBL" id="OKRB01000002">
    <property type="protein sequence ID" value="SPE17513.1"/>
    <property type="molecule type" value="Genomic_DNA"/>
</dbReference>
<evidence type="ECO:0000313" key="2">
    <source>
        <dbReference type="EMBL" id="SPE17513.1"/>
    </source>
</evidence>
<reference evidence="3" key="1">
    <citation type="submission" date="2018-02" db="EMBL/GenBank/DDBJ databases">
        <authorList>
            <person name="Hausmann B."/>
        </authorList>
    </citation>
    <scope>NUCLEOTIDE SEQUENCE [LARGE SCALE GENOMIC DNA]</scope>
    <source>
        <strain evidence="3">Peat soil MAG SbA5</strain>
    </source>
</reference>
<protein>
    <submittedName>
        <fullName evidence="2">Uncharacterized protein</fullName>
    </submittedName>
</protein>
<keyword evidence="1" id="KW-0812">Transmembrane</keyword>
<keyword evidence="1" id="KW-1133">Transmembrane helix</keyword>
<dbReference type="Proteomes" id="UP000239735">
    <property type="component" value="Unassembled WGS sequence"/>
</dbReference>
<organism evidence="2 3">
    <name type="scientific">Candidatus Sulfuritelmatomonas gaucii</name>
    <dbReference type="NCBI Taxonomy" id="2043161"/>
    <lineage>
        <taxon>Bacteria</taxon>
        <taxon>Pseudomonadati</taxon>
        <taxon>Acidobacteriota</taxon>
        <taxon>Terriglobia</taxon>
        <taxon>Terriglobales</taxon>
        <taxon>Acidobacteriaceae</taxon>
        <taxon>Candidatus Sulfuritelmatomonas</taxon>
    </lineage>
</organism>
<dbReference type="OrthoDB" id="121256at2"/>